<proteinExistence type="predicted"/>
<keyword evidence="2" id="KW-1185">Reference proteome</keyword>
<reference evidence="1 2" key="1">
    <citation type="journal article" date="2023" name="Plants (Basel)">
        <title>Bridging the Gap: Combining Genomics and Transcriptomics Approaches to Understand Stylosanthes scabra, an Orphan Legume from the Brazilian Caatinga.</title>
        <authorList>
            <person name="Ferreira-Neto J.R.C."/>
            <person name="da Silva M.D."/>
            <person name="Binneck E."/>
            <person name="de Melo N.F."/>
            <person name="da Silva R.H."/>
            <person name="de Melo A.L.T.M."/>
            <person name="Pandolfi V."/>
            <person name="Bustamante F.O."/>
            <person name="Brasileiro-Vidal A.C."/>
            <person name="Benko-Iseppon A.M."/>
        </authorList>
    </citation>
    <scope>NUCLEOTIDE SEQUENCE [LARGE SCALE GENOMIC DNA]</scope>
    <source>
        <tissue evidence="1">Leaves</tissue>
    </source>
</reference>
<dbReference type="EMBL" id="JASCZI010033848">
    <property type="protein sequence ID" value="MED6129104.1"/>
    <property type="molecule type" value="Genomic_DNA"/>
</dbReference>
<name>A0ABU6RYT9_9FABA</name>
<sequence length="77" mass="8626">MLDRMFLRGVGMLCQEFWGHLLSFLNLLQHSSYINQGLRKDGGFRRSQASSGLLFIRAPPAEASIVDLSFAVNPSKK</sequence>
<comment type="caution">
    <text evidence="1">The sequence shown here is derived from an EMBL/GenBank/DDBJ whole genome shotgun (WGS) entry which is preliminary data.</text>
</comment>
<organism evidence="1 2">
    <name type="scientific">Stylosanthes scabra</name>
    <dbReference type="NCBI Taxonomy" id="79078"/>
    <lineage>
        <taxon>Eukaryota</taxon>
        <taxon>Viridiplantae</taxon>
        <taxon>Streptophyta</taxon>
        <taxon>Embryophyta</taxon>
        <taxon>Tracheophyta</taxon>
        <taxon>Spermatophyta</taxon>
        <taxon>Magnoliopsida</taxon>
        <taxon>eudicotyledons</taxon>
        <taxon>Gunneridae</taxon>
        <taxon>Pentapetalae</taxon>
        <taxon>rosids</taxon>
        <taxon>fabids</taxon>
        <taxon>Fabales</taxon>
        <taxon>Fabaceae</taxon>
        <taxon>Papilionoideae</taxon>
        <taxon>50 kb inversion clade</taxon>
        <taxon>dalbergioids sensu lato</taxon>
        <taxon>Dalbergieae</taxon>
        <taxon>Pterocarpus clade</taxon>
        <taxon>Stylosanthes</taxon>
    </lineage>
</organism>
<accession>A0ABU6RYT9</accession>
<gene>
    <name evidence="1" type="ORF">PIB30_104583</name>
</gene>
<protein>
    <submittedName>
        <fullName evidence="1">Uncharacterized protein</fullName>
    </submittedName>
</protein>
<evidence type="ECO:0000313" key="2">
    <source>
        <dbReference type="Proteomes" id="UP001341840"/>
    </source>
</evidence>
<dbReference type="Proteomes" id="UP001341840">
    <property type="component" value="Unassembled WGS sequence"/>
</dbReference>
<evidence type="ECO:0000313" key="1">
    <source>
        <dbReference type="EMBL" id="MED6129104.1"/>
    </source>
</evidence>